<dbReference type="AlphaFoldDB" id="A0A968KR29"/>
<evidence type="ECO:0000256" key="3">
    <source>
        <dbReference type="ARBA" id="ARBA00022730"/>
    </source>
</evidence>
<accession>A0A968KR29</accession>
<proteinExistence type="inferred from homology"/>
<dbReference type="GO" id="GO:0015934">
    <property type="term" value="C:large ribosomal subunit"/>
    <property type="evidence" value="ECO:0007669"/>
    <property type="project" value="InterPro"/>
</dbReference>
<dbReference type="InterPro" id="IPR047865">
    <property type="entry name" value="Ribosomal_uL10_bac_type"/>
</dbReference>
<dbReference type="RefSeq" id="WP_167699921.1">
    <property type="nucleotide sequence ID" value="NZ_CP118174.1"/>
</dbReference>
<dbReference type="GO" id="GO:0006412">
    <property type="term" value="P:translation"/>
    <property type="evidence" value="ECO:0007669"/>
    <property type="project" value="UniProtKB-UniRule"/>
</dbReference>
<keyword evidence="3 7" id="KW-0699">rRNA-binding</keyword>
<dbReference type="InterPro" id="IPR002363">
    <property type="entry name" value="Ribosomal_uL10_CS_bac"/>
</dbReference>
<organism evidence="8 9">
    <name type="scientific">Entomospira entomophila</name>
    <dbReference type="NCBI Taxonomy" id="2719988"/>
    <lineage>
        <taxon>Bacteria</taxon>
        <taxon>Pseudomonadati</taxon>
        <taxon>Spirochaetota</taxon>
        <taxon>Spirochaetia</taxon>
        <taxon>Spirochaetales</taxon>
        <taxon>Spirochaetaceae</taxon>
        <taxon>Entomospira</taxon>
    </lineage>
</organism>
<dbReference type="InterPro" id="IPR022973">
    <property type="entry name" value="Ribosomal_uL10_bac"/>
</dbReference>
<dbReference type="NCBIfam" id="NF000955">
    <property type="entry name" value="PRK00099.1-1"/>
    <property type="match status" value="1"/>
</dbReference>
<evidence type="ECO:0000313" key="9">
    <source>
        <dbReference type="Proteomes" id="UP000711995"/>
    </source>
</evidence>
<keyword evidence="4 7" id="KW-0689">Ribosomal protein</keyword>
<name>A0A968KR29_9SPIO</name>
<dbReference type="InterPro" id="IPR043141">
    <property type="entry name" value="Ribosomal_uL10-like_sf"/>
</dbReference>
<dbReference type="PANTHER" id="PTHR11560">
    <property type="entry name" value="39S RIBOSOMAL PROTEIN L10, MITOCHONDRIAL"/>
    <property type="match status" value="1"/>
</dbReference>
<dbReference type="GO" id="GO:0070180">
    <property type="term" value="F:large ribosomal subunit rRNA binding"/>
    <property type="evidence" value="ECO:0007669"/>
    <property type="project" value="UniProtKB-UniRule"/>
</dbReference>
<evidence type="ECO:0000256" key="5">
    <source>
        <dbReference type="ARBA" id="ARBA00023274"/>
    </source>
</evidence>
<comment type="subunit">
    <text evidence="7">Part of the ribosomal stalk of the 50S ribosomal subunit. The N-terminus interacts with L11 and the large rRNA to form the base of the stalk. The C-terminus forms an elongated spine to which L12 dimers bind in a sequential fashion forming a multimeric L10(L12)X complex.</text>
</comment>
<dbReference type="SUPFAM" id="SSF160369">
    <property type="entry name" value="Ribosomal protein L10-like"/>
    <property type="match status" value="1"/>
</dbReference>
<dbReference type="PROSITE" id="PS01109">
    <property type="entry name" value="RIBOSOMAL_L10"/>
    <property type="match status" value="1"/>
</dbReference>
<evidence type="ECO:0000313" key="8">
    <source>
        <dbReference type="EMBL" id="NIZ40318.1"/>
    </source>
</evidence>
<reference evidence="8 9" key="1">
    <citation type="submission" date="2020-03" db="EMBL/GenBank/DDBJ databases">
        <title>Spirochaetal bacteria isolated from arthropods constitute a novel genus Entomospira genus novum within the order Spirochaetales.</title>
        <authorList>
            <person name="Grana-Miraglia L."/>
            <person name="Sikutova S."/>
            <person name="Fingerle V."/>
            <person name="Sing A."/>
            <person name="Castillo-Ramirez S."/>
            <person name="Margos G."/>
            <person name="Rudolf I."/>
        </authorList>
    </citation>
    <scope>NUCLEOTIDE SEQUENCE [LARGE SCALE GENOMIC DNA]</scope>
    <source>
        <strain evidence="8 9">BR193</strain>
    </source>
</reference>
<protein>
    <recommendedName>
        <fullName evidence="6 7">Large ribosomal subunit protein uL10</fullName>
    </recommendedName>
</protein>
<evidence type="ECO:0000256" key="1">
    <source>
        <dbReference type="ARBA" id="ARBA00002633"/>
    </source>
</evidence>
<keyword evidence="9" id="KW-1185">Reference proteome</keyword>
<comment type="caution">
    <text evidence="8">The sequence shown here is derived from an EMBL/GenBank/DDBJ whole genome shotgun (WGS) entry which is preliminary data.</text>
</comment>
<dbReference type="HAMAP" id="MF_00362">
    <property type="entry name" value="Ribosomal_uL10"/>
    <property type="match status" value="1"/>
</dbReference>
<dbReference type="Pfam" id="PF00466">
    <property type="entry name" value="Ribosomal_L10"/>
    <property type="match status" value="1"/>
</dbReference>
<comment type="similarity">
    <text evidence="2 7">Belongs to the universal ribosomal protein uL10 family.</text>
</comment>
<dbReference type="CDD" id="cd05797">
    <property type="entry name" value="Ribosomal_L10"/>
    <property type="match status" value="1"/>
</dbReference>
<dbReference type="InterPro" id="IPR001790">
    <property type="entry name" value="Ribosomal_uL10"/>
</dbReference>
<evidence type="ECO:0000256" key="4">
    <source>
        <dbReference type="ARBA" id="ARBA00022980"/>
    </source>
</evidence>
<evidence type="ECO:0000256" key="2">
    <source>
        <dbReference type="ARBA" id="ARBA00008889"/>
    </source>
</evidence>
<keyword evidence="7" id="KW-0694">RNA-binding</keyword>
<gene>
    <name evidence="7" type="primary">rplJ</name>
    <name evidence="8" type="ORF">HCT14_02160</name>
</gene>
<dbReference type="Proteomes" id="UP000711995">
    <property type="component" value="Unassembled WGS sequence"/>
</dbReference>
<evidence type="ECO:0000256" key="7">
    <source>
        <dbReference type="HAMAP-Rule" id="MF_00362"/>
    </source>
</evidence>
<dbReference type="Gene3D" id="3.30.70.1730">
    <property type="match status" value="1"/>
</dbReference>
<evidence type="ECO:0000256" key="6">
    <source>
        <dbReference type="ARBA" id="ARBA00035202"/>
    </source>
</evidence>
<dbReference type="EMBL" id="JAATLJ010000001">
    <property type="protein sequence ID" value="NIZ40318.1"/>
    <property type="molecule type" value="Genomic_DNA"/>
</dbReference>
<keyword evidence="5 7" id="KW-0687">Ribonucleoprotein</keyword>
<dbReference type="GO" id="GO:0003735">
    <property type="term" value="F:structural constituent of ribosome"/>
    <property type="evidence" value="ECO:0007669"/>
    <property type="project" value="InterPro"/>
</dbReference>
<comment type="function">
    <text evidence="1 7">Forms part of the ribosomal stalk, playing a central role in the interaction of the ribosome with GTP-bound translation factors.</text>
</comment>
<sequence>MKKEIQPKKIEAAAKLVEELNSAKDLFFTEYQGLTVSQLTQLRKELREAQASYKVVKNSMMRAAFKQVNKSDLDKYFVGTSAVMFSHGEESGPAAKVLINFSKDHKALVVKGGVIAGEEYTAQQVIDYSQLPTRIDLIAMLARTFNEPMAQFARAIQAVADQKAE</sequence>